<dbReference type="EC" id="2.5.1.19" evidence="3"/>
<dbReference type="RefSeq" id="WP_057089756.1">
    <property type="nucleotide sequence ID" value="NZ_CYZF01000018.1"/>
</dbReference>
<comment type="catalytic activity">
    <reaction evidence="8">
        <text>3-phosphoshikimate + phosphoenolpyruvate = 5-O-(1-carboxyvinyl)-3-phosphoshikimate + phosphate</text>
        <dbReference type="Rhea" id="RHEA:21256"/>
        <dbReference type="ChEBI" id="CHEBI:43474"/>
        <dbReference type="ChEBI" id="CHEBI:57701"/>
        <dbReference type="ChEBI" id="CHEBI:58702"/>
        <dbReference type="ChEBI" id="CHEBI:145989"/>
        <dbReference type="EC" id="2.5.1.19"/>
    </reaction>
    <physiologicalReaction direction="left-to-right" evidence="8">
        <dbReference type="Rhea" id="RHEA:21257"/>
    </physiologicalReaction>
</comment>
<evidence type="ECO:0000256" key="7">
    <source>
        <dbReference type="ARBA" id="ARBA00030046"/>
    </source>
</evidence>
<feature type="domain" description="Enolpyruvate transferase" evidence="9">
    <location>
        <begin position="63"/>
        <end position="242"/>
    </location>
</feature>
<keyword evidence="6" id="KW-0057">Aromatic amino acid biosynthesis</keyword>
<dbReference type="GO" id="GO:0008652">
    <property type="term" value="P:amino acid biosynthetic process"/>
    <property type="evidence" value="ECO:0007669"/>
    <property type="project" value="UniProtKB-KW"/>
</dbReference>
<keyword evidence="4" id="KW-0028">Amino-acid biosynthesis</keyword>
<dbReference type="InterPro" id="IPR001986">
    <property type="entry name" value="Enolpyruvate_Tfrase_dom"/>
</dbReference>
<dbReference type="AlphaFoldDB" id="A0A174PN50"/>
<dbReference type="PROSITE" id="PS00885">
    <property type="entry name" value="EPSP_SYNTHASE_2"/>
    <property type="match status" value="1"/>
</dbReference>
<dbReference type="UniPathway" id="UPA00053">
    <property type="reaction ID" value="UER00089"/>
</dbReference>
<dbReference type="InterPro" id="IPR036968">
    <property type="entry name" value="Enolpyruvate_Tfrase_sf"/>
</dbReference>
<evidence type="ECO:0000259" key="9">
    <source>
        <dbReference type="Pfam" id="PF00275"/>
    </source>
</evidence>
<feature type="domain" description="Enolpyruvate transferase" evidence="9">
    <location>
        <begin position="9"/>
        <end position="56"/>
    </location>
</feature>
<dbReference type="PANTHER" id="PTHR21090">
    <property type="entry name" value="AROM/DEHYDROQUINATE SYNTHASE"/>
    <property type="match status" value="1"/>
</dbReference>
<dbReference type="SUPFAM" id="SSF55205">
    <property type="entry name" value="EPT/RTPC-like"/>
    <property type="match status" value="1"/>
</dbReference>
<organism evidence="10 11">
    <name type="scientific">Bacteroides uniformis</name>
    <dbReference type="NCBI Taxonomy" id="820"/>
    <lineage>
        <taxon>Bacteria</taxon>
        <taxon>Pseudomonadati</taxon>
        <taxon>Bacteroidota</taxon>
        <taxon>Bacteroidia</taxon>
        <taxon>Bacteroidales</taxon>
        <taxon>Bacteroidaceae</taxon>
        <taxon>Bacteroides</taxon>
    </lineage>
</organism>
<dbReference type="InterPro" id="IPR023193">
    <property type="entry name" value="EPSP_synthase_CS"/>
</dbReference>
<evidence type="ECO:0000256" key="1">
    <source>
        <dbReference type="ARBA" id="ARBA00004811"/>
    </source>
</evidence>
<evidence type="ECO:0000256" key="3">
    <source>
        <dbReference type="ARBA" id="ARBA00012450"/>
    </source>
</evidence>
<evidence type="ECO:0000313" key="11">
    <source>
        <dbReference type="Proteomes" id="UP000095419"/>
    </source>
</evidence>
<dbReference type="EMBL" id="CYZF01000018">
    <property type="protein sequence ID" value="CUP60088.1"/>
    <property type="molecule type" value="Genomic_DNA"/>
</dbReference>
<protein>
    <recommendedName>
        <fullName evidence="3">3-phosphoshikimate 1-carboxyvinyltransferase</fullName>
        <ecNumber evidence="3">2.5.1.19</ecNumber>
    </recommendedName>
    <alternativeName>
        <fullName evidence="7">5-enolpyruvylshikimate-3-phosphate synthase</fullName>
    </alternativeName>
</protein>
<reference evidence="10 11" key="1">
    <citation type="submission" date="2015-09" db="EMBL/GenBank/DDBJ databases">
        <authorList>
            <consortium name="Pathogen Informatics"/>
        </authorList>
    </citation>
    <scope>NUCLEOTIDE SEQUENCE [LARGE SCALE GENOMIC DNA]</scope>
    <source>
        <strain evidence="10 11">2789STDY5608791</strain>
    </source>
</reference>
<keyword evidence="5 10" id="KW-0808">Transferase</keyword>
<name>A0A174PN50_BACUN</name>
<evidence type="ECO:0000256" key="4">
    <source>
        <dbReference type="ARBA" id="ARBA00022605"/>
    </source>
</evidence>
<evidence type="ECO:0000256" key="8">
    <source>
        <dbReference type="ARBA" id="ARBA00044633"/>
    </source>
</evidence>
<evidence type="ECO:0000313" key="10">
    <source>
        <dbReference type="EMBL" id="CUP60088.1"/>
    </source>
</evidence>
<dbReference type="Proteomes" id="UP000095419">
    <property type="component" value="Unassembled WGS sequence"/>
</dbReference>
<dbReference type="GO" id="GO:0009423">
    <property type="term" value="P:chorismate biosynthetic process"/>
    <property type="evidence" value="ECO:0007669"/>
    <property type="project" value="UniProtKB-UniPathway"/>
</dbReference>
<dbReference type="PIRSF" id="PIRSF000505">
    <property type="entry name" value="EPSPS"/>
    <property type="match status" value="1"/>
</dbReference>
<dbReference type="InterPro" id="IPR013792">
    <property type="entry name" value="RNA3'P_cycl/enolpyr_Trfase_a/b"/>
</dbReference>
<evidence type="ECO:0000256" key="6">
    <source>
        <dbReference type="ARBA" id="ARBA00023141"/>
    </source>
</evidence>
<dbReference type="GO" id="GO:0003866">
    <property type="term" value="F:3-phosphoshikimate 1-carboxyvinyltransferase activity"/>
    <property type="evidence" value="ECO:0007669"/>
    <property type="project" value="UniProtKB-EC"/>
</dbReference>
<dbReference type="CDD" id="cd01556">
    <property type="entry name" value="EPSP_synthase"/>
    <property type="match status" value="1"/>
</dbReference>
<gene>
    <name evidence="10" type="primary">aroA</name>
    <name evidence="10" type="ORF">ERS417307_04025</name>
</gene>
<evidence type="ECO:0000256" key="2">
    <source>
        <dbReference type="ARBA" id="ARBA00009948"/>
    </source>
</evidence>
<sequence>MRYTISAPIALHAAIQLPASKSISNRALILHSLAHGNILPCNLSDCDDTIVMTRALDGNPGHIDILAAGTAMRFLTAYLSVTPGTRIITGTQRMQQRPIRILVDALRELGAQIEYVGNEGFPPLRITGTALKGEEISLAGNVSSQYISALLMIGAVLPQGLRLHLTGDIISRPYINLTLQLMRDFGAQADWASKDCITVSPGGYTDTPFTVESDWSAASYWYQMMAIEGIKNEKIKMKGGDRSSAKESEDSTKEEAHTAEIELLGLFAHSYQGDSRGAEVFARLGVHTEYTDQGVRLTHKGTPATRLDEDMVDIPDLAQTFVVTCCLMDIPFRFTGLQSLKIKETDRITALITELRKLGYVVRSEQDSILLWDGERCPADAAAVIATYEDHRMAMAFAPACLVLPQIQIDEPQVVTKSYPAYWEDLQKAGFKVRQDAMQS</sequence>
<accession>A0A174PN50</accession>
<dbReference type="PANTHER" id="PTHR21090:SF5">
    <property type="entry name" value="PENTAFUNCTIONAL AROM POLYPEPTIDE"/>
    <property type="match status" value="1"/>
</dbReference>
<feature type="domain" description="Enolpyruvate transferase" evidence="9">
    <location>
        <begin position="260"/>
        <end position="426"/>
    </location>
</feature>
<comment type="pathway">
    <text evidence="1">Metabolic intermediate biosynthesis; chorismate biosynthesis; chorismate from D-erythrose 4-phosphate and phosphoenolpyruvate: step 6/7.</text>
</comment>
<proteinExistence type="inferred from homology"/>
<comment type="similarity">
    <text evidence="2">Belongs to the EPSP synthase family.</text>
</comment>
<dbReference type="Pfam" id="PF00275">
    <property type="entry name" value="EPSP_synthase"/>
    <property type="match status" value="3"/>
</dbReference>
<dbReference type="GO" id="GO:0009073">
    <property type="term" value="P:aromatic amino acid family biosynthetic process"/>
    <property type="evidence" value="ECO:0007669"/>
    <property type="project" value="UniProtKB-KW"/>
</dbReference>
<evidence type="ECO:0000256" key="5">
    <source>
        <dbReference type="ARBA" id="ARBA00022679"/>
    </source>
</evidence>
<dbReference type="Gene3D" id="3.65.10.10">
    <property type="entry name" value="Enolpyruvate transferase domain"/>
    <property type="match status" value="3"/>
</dbReference>
<dbReference type="InterPro" id="IPR006264">
    <property type="entry name" value="EPSP_synthase"/>
</dbReference>